<feature type="coiled-coil region" evidence="1">
    <location>
        <begin position="114"/>
        <end position="148"/>
    </location>
</feature>
<dbReference type="Proteomes" id="UP000688137">
    <property type="component" value="Unassembled WGS sequence"/>
</dbReference>
<dbReference type="EMBL" id="CAJJDM010000023">
    <property type="protein sequence ID" value="CAD8057109.1"/>
    <property type="molecule type" value="Genomic_DNA"/>
</dbReference>
<reference evidence="2" key="1">
    <citation type="submission" date="2021-01" db="EMBL/GenBank/DDBJ databases">
        <authorList>
            <consortium name="Genoscope - CEA"/>
            <person name="William W."/>
        </authorList>
    </citation>
    <scope>NUCLEOTIDE SEQUENCE</scope>
</reference>
<dbReference type="AlphaFoldDB" id="A0A8S1KPB2"/>
<name>A0A8S1KPB2_PARPR</name>
<gene>
    <name evidence="2" type="ORF">PPRIM_AZ9-3.1.T0250269</name>
</gene>
<accession>A0A8S1KPB2</accession>
<sequence>MLYSIRESEAEGNISTDSYTANQSINQDILITKKSSNRSLPKKQQDLDEEIQNLNNVINKLRKVEQLLLCQIKDLKHQLEIQYKSSNKDQECIDELNKELNSISNKLHHEIIHNSQQQKTNIELQKSILKLEQDLIISNQENQDISEELQIIKYYYIKEDLNIPMNTNLLNHYYIWSLVAILNIHFESSHHLSRPGNGQNQFFLIIQHLNKKQEIIKKTLAKIQVPLINEHKLLFFHMFIIILKFYLTI</sequence>
<organism evidence="2 3">
    <name type="scientific">Paramecium primaurelia</name>
    <dbReference type="NCBI Taxonomy" id="5886"/>
    <lineage>
        <taxon>Eukaryota</taxon>
        <taxon>Sar</taxon>
        <taxon>Alveolata</taxon>
        <taxon>Ciliophora</taxon>
        <taxon>Intramacronucleata</taxon>
        <taxon>Oligohymenophorea</taxon>
        <taxon>Peniculida</taxon>
        <taxon>Parameciidae</taxon>
        <taxon>Paramecium</taxon>
    </lineage>
</organism>
<protein>
    <submittedName>
        <fullName evidence="2">Uncharacterized protein</fullName>
    </submittedName>
</protein>
<comment type="caution">
    <text evidence="2">The sequence shown here is derived from an EMBL/GenBank/DDBJ whole genome shotgun (WGS) entry which is preliminary data.</text>
</comment>
<proteinExistence type="predicted"/>
<keyword evidence="1" id="KW-0175">Coiled coil</keyword>
<evidence type="ECO:0000313" key="2">
    <source>
        <dbReference type="EMBL" id="CAD8057109.1"/>
    </source>
</evidence>
<dbReference type="OMA" id="ISCHPEH"/>
<keyword evidence="3" id="KW-1185">Reference proteome</keyword>
<evidence type="ECO:0000256" key="1">
    <source>
        <dbReference type="SAM" id="Coils"/>
    </source>
</evidence>
<evidence type="ECO:0000313" key="3">
    <source>
        <dbReference type="Proteomes" id="UP000688137"/>
    </source>
</evidence>